<accession>A0A2I1XDL5</accession>
<dbReference type="PANTHER" id="PTHR10928:SF2">
    <property type="entry name" value="SUPPRESSOR OF FUSED HOMOLOG"/>
    <property type="match status" value="1"/>
</dbReference>
<dbReference type="PANTHER" id="PTHR10928">
    <property type="entry name" value="SUPPRESSOR OF FUSED"/>
    <property type="match status" value="1"/>
</dbReference>
<dbReference type="AlphaFoldDB" id="A0A2I1XDL5"/>
<evidence type="ECO:0000313" key="2">
    <source>
        <dbReference type="EMBL" id="MBF1266037.1"/>
    </source>
</evidence>
<gene>
    <name evidence="3" type="ORF">CYK00_03830</name>
    <name evidence="2" type="ORF">HXM80_10440</name>
</gene>
<dbReference type="EMBL" id="JABZQQ010000122">
    <property type="protein sequence ID" value="MBF1266037.1"/>
    <property type="molecule type" value="Genomic_DNA"/>
</dbReference>
<reference evidence="3 4" key="1">
    <citation type="submission" date="2017-12" db="EMBL/GenBank/DDBJ databases">
        <title>Phylogenetic diversity of female urinary microbiome.</title>
        <authorList>
            <person name="Thomas-White K."/>
            <person name="Wolfe A.J."/>
        </authorList>
    </citation>
    <scope>NUCLEOTIDE SEQUENCE [LARGE SCALE GENOMIC DNA]</scope>
    <source>
        <strain evidence="3 4">UMB0321</strain>
    </source>
</reference>
<feature type="domain" description="Suppressor of fused-like" evidence="1">
    <location>
        <begin position="47"/>
        <end position="222"/>
    </location>
</feature>
<dbReference type="InterPro" id="IPR007768">
    <property type="entry name" value="Suppressor_of_fused"/>
</dbReference>
<name>A0A2I1XDL5_NEISI</name>
<dbReference type="GO" id="GO:0005737">
    <property type="term" value="C:cytoplasm"/>
    <property type="evidence" value="ECO:0007669"/>
    <property type="project" value="TreeGrafter"/>
</dbReference>
<dbReference type="SUPFAM" id="SSF103359">
    <property type="entry name" value="Suppressor of Fused, N-terminal domain"/>
    <property type="match status" value="1"/>
</dbReference>
<dbReference type="EMBL" id="PKJO01000003">
    <property type="protein sequence ID" value="PLA40707.1"/>
    <property type="molecule type" value="Genomic_DNA"/>
</dbReference>
<dbReference type="InterPro" id="IPR020941">
    <property type="entry name" value="SUFU-like_domain"/>
</dbReference>
<proteinExistence type="predicted"/>
<organism evidence="3 4">
    <name type="scientific">Neisseria sicca</name>
    <dbReference type="NCBI Taxonomy" id="490"/>
    <lineage>
        <taxon>Bacteria</taxon>
        <taxon>Pseudomonadati</taxon>
        <taxon>Pseudomonadota</taxon>
        <taxon>Betaproteobacteria</taxon>
        <taxon>Neisseriales</taxon>
        <taxon>Neisseriaceae</taxon>
        <taxon>Neisseria</taxon>
    </lineage>
</organism>
<comment type="caution">
    <text evidence="3">The sequence shown here is derived from an EMBL/GenBank/DDBJ whole genome shotgun (WGS) entry which is preliminary data.</text>
</comment>
<sequence>MNEQEYRETFSEDDAVGWDAIDAELEKLYGETEPRHYGSIIKYWMGGEDPLDGTSIYDCNEQTPHRHIISYGMSELYFSPETADAEFSKWGFEFTFRITPCKLDPASDSGTPHEPFWAINLMNNLARYVFESEKWFEPYHFIPTNSPIRSDTETALVGIAFVPDPKLPAVDTPNGKVDFLQMVGLTQSELDWLWQEPSTARCKELIDKMRVDNPLLITDLARTRSYV</sequence>
<protein>
    <submittedName>
        <fullName evidence="3">Riboflavin biosynthesis protein</fullName>
    </submittedName>
    <submittedName>
        <fullName evidence="2">Suppressor of fused domain protein</fullName>
    </submittedName>
</protein>
<evidence type="ECO:0000313" key="4">
    <source>
        <dbReference type="Proteomes" id="UP000234767"/>
    </source>
</evidence>
<reference evidence="2" key="2">
    <citation type="submission" date="2020-04" db="EMBL/GenBank/DDBJ databases">
        <title>Deep metagenomics examines the oral microbiome during advanced dental caries in children, revealing novel taxa and co-occurrences with host molecules.</title>
        <authorList>
            <person name="Baker J.L."/>
            <person name="Morton J.T."/>
            <person name="Dinis M."/>
            <person name="Alvarez R."/>
            <person name="Tran N.C."/>
            <person name="Knight R."/>
            <person name="Edlund A."/>
        </authorList>
    </citation>
    <scope>NUCLEOTIDE SEQUENCE</scope>
    <source>
        <strain evidence="2">JCVI_32_bin.62</strain>
    </source>
</reference>
<dbReference type="InterPro" id="IPR037181">
    <property type="entry name" value="SUFU_N"/>
</dbReference>
<dbReference type="Proteomes" id="UP000234767">
    <property type="component" value="Unassembled WGS sequence"/>
</dbReference>
<dbReference type="Proteomes" id="UP000780345">
    <property type="component" value="Unassembled WGS sequence"/>
</dbReference>
<evidence type="ECO:0000259" key="1">
    <source>
        <dbReference type="Pfam" id="PF05076"/>
    </source>
</evidence>
<evidence type="ECO:0000313" key="3">
    <source>
        <dbReference type="EMBL" id="PLA40707.1"/>
    </source>
</evidence>
<dbReference type="RefSeq" id="WP_101810015.1">
    <property type="nucleotide sequence ID" value="NZ_CAUOMS010000038.1"/>
</dbReference>
<dbReference type="Pfam" id="PF05076">
    <property type="entry name" value="SUFU"/>
    <property type="match status" value="1"/>
</dbReference>